<feature type="region of interest" description="Disordered" evidence="1">
    <location>
        <begin position="607"/>
        <end position="647"/>
    </location>
</feature>
<dbReference type="EMBL" id="JAVHNR010000011">
    <property type="protein sequence ID" value="KAK6330643.1"/>
    <property type="molecule type" value="Genomic_DNA"/>
</dbReference>
<feature type="region of interest" description="Disordered" evidence="1">
    <location>
        <begin position="1"/>
        <end position="22"/>
    </location>
</feature>
<sequence length="647" mass="73777">MDLAHSAPGQPQSMLQQLSPPPDIPQNGGYLITDLPTEIIQMIAKELVPTAPGQRCRDLNSFSQTSSRLRSVAYPMVNRHLWFDEEIQYPDTMLNIVNYAFTDPLVEFIKTATFRLRAEHGYWLRLTDTDNEIIKTEMDELRGHLKFKATQGIEVFRFFESHLEEYGVTMLATILLYQLKDLQEVELACSINAMSTRFLLTTLHHFDPPFKLERLGMTRLVDFATASYLLLERFLRLGVPQVGIDSRFASTNNAPKIRPIADFSSDAETDESPESLREGYQDSLSEGSVETEYREAIPFYNRTLKTLARTVEQEIEQDYNGYEAFGHRDCGYETGITYDHLGASSASENGELLSIKDLRLWLDETPLLEYEPLIPLLQRARGIRNLELNLFPSVQFVGSTEYTDSPTFNFLGEILEGQIETLNSLTIRLSWLNAPQPEIPPLKKFQNLRRIHLFYGRDTHRKFTSYKNVGETFFEYMFPQQLEFLRVDLFKYNPCIEFITEAVKIPNIRFPRLRIALGIAKGRVSGDVSLAIGKIWTSLPYTEDPVSGEWRNKVESRSGSTSWRRTNMNCVPVQILAHGSRHRDVFCSEEGWNGPFQSHVAIDIPYSSRHSSDTGSSNESGTGEPQGPGLSPWKGTSQELDFIVEVS</sequence>
<dbReference type="AlphaFoldDB" id="A0AAN8MF35"/>
<dbReference type="CDD" id="cd09917">
    <property type="entry name" value="F-box_SF"/>
    <property type="match status" value="1"/>
</dbReference>
<evidence type="ECO:0000313" key="3">
    <source>
        <dbReference type="Proteomes" id="UP001313282"/>
    </source>
</evidence>
<comment type="caution">
    <text evidence="2">The sequence shown here is derived from an EMBL/GenBank/DDBJ whole genome shotgun (WGS) entry which is preliminary data.</text>
</comment>
<feature type="region of interest" description="Disordered" evidence="1">
    <location>
        <begin position="259"/>
        <end position="289"/>
    </location>
</feature>
<accession>A0AAN8MF35</accession>
<organism evidence="2 3">
    <name type="scientific">Orbilia javanica</name>
    <dbReference type="NCBI Taxonomy" id="47235"/>
    <lineage>
        <taxon>Eukaryota</taxon>
        <taxon>Fungi</taxon>
        <taxon>Dikarya</taxon>
        <taxon>Ascomycota</taxon>
        <taxon>Pezizomycotina</taxon>
        <taxon>Orbiliomycetes</taxon>
        <taxon>Orbiliales</taxon>
        <taxon>Orbiliaceae</taxon>
        <taxon>Orbilia</taxon>
    </lineage>
</organism>
<evidence type="ECO:0000256" key="1">
    <source>
        <dbReference type="SAM" id="MobiDB-lite"/>
    </source>
</evidence>
<keyword evidence="3" id="KW-1185">Reference proteome</keyword>
<name>A0AAN8MF35_9PEZI</name>
<dbReference type="Proteomes" id="UP001313282">
    <property type="component" value="Unassembled WGS sequence"/>
</dbReference>
<gene>
    <name evidence="2" type="ORF">TWF718_002840</name>
</gene>
<protein>
    <recommendedName>
        <fullName evidence="4">F-box domain-containing protein</fullName>
    </recommendedName>
</protein>
<reference evidence="2 3" key="1">
    <citation type="submission" date="2019-10" db="EMBL/GenBank/DDBJ databases">
        <authorList>
            <person name="Palmer J.M."/>
        </authorList>
    </citation>
    <scope>NUCLEOTIDE SEQUENCE [LARGE SCALE GENOMIC DNA]</scope>
    <source>
        <strain evidence="2 3">TWF718</strain>
    </source>
</reference>
<proteinExistence type="predicted"/>
<evidence type="ECO:0000313" key="2">
    <source>
        <dbReference type="EMBL" id="KAK6330643.1"/>
    </source>
</evidence>
<evidence type="ECO:0008006" key="4">
    <source>
        <dbReference type="Google" id="ProtNLM"/>
    </source>
</evidence>
<feature type="compositionally biased region" description="Polar residues" evidence="1">
    <location>
        <begin position="613"/>
        <end position="623"/>
    </location>
</feature>